<feature type="region of interest" description="Disordered" evidence="9">
    <location>
        <begin position="650"/>
        <end position="688"/>
    </location>
</feature>
<dbReference type="Pfam" id="PF04410">
    <property type="entry name" value="Gar1"/>
    <property type="match status" value="1"/>
</dbReference>
<feature type="compositionally biased region" description="Polar residues" evidence="9">
    <location>
        <begin position="678"/>
        <end position="688"/>
    </location>
</feature>
<feature type="region of interest" description="Disordered" evidence="9">
    <location>
        <begin position="535"/>
        <end position="602"/>
    </location>
</feature>
<organism evidence="10 11">
    <name type="scientific">Glossina austeni</name>
    <name type="common">Savannah tsetse fly</name>
    <dbReference type="NCBI Taxonomy" id="7395"/>
    <lineage>
        <taxon>Eukaryota</taxon>
        <taxon>Metazoa</taxon>
        <taxon>Ecdysozoa</taxon>
        <taxon>Arthropoda</taxon>
        <taxon>Hexapoda</taxon>
        <taxon>Insecta</taxon>
        <taxon>Pterygota</taxon>
        <taxon>Neoptera</taxon>
        <taxon>Endopterygota</taxon>
        <taxon>Diptera</taxon>
        <taxon>Brachycera</taxon>
        <taxon>Muscomorpha</taxon>
        <taxon>Hippoboscoidea</taxon>
        <taxon>Glossinidae</taxon>
        <taxon>Glossina</taxon>
    </lineage>
</organism>
<feature type="region of interest" description="Disordered" evidence="9">
    <location>
        <begin position="80"/>
        <end position="177"/>
    </location>
</feature>
<evidence type="ECO:0000256" key="3">
    <source>
        <dbReference type="ARBA" id="ARBA00021438"/>
    </source>
</evidence>
<feature type="compositionally biased region" description="Basic and acidic residues" evidence="9">
    <location>
        <begin position="290"/>
        <end position="304"/>
    </location>
</feature>
<dbReference type="Gene3D" id="2.40.10.230">
    <property type="entry name" value="Probable tRNA pseudouridine synthase domain"/>
    <property type="match status" value="1"/>
</dbReference>
<dbReference type="InterPro" id="IPR038664">
    <property type="entry name" value="Gar1/Naf1_Cbf5-bd_sf"/>
</dbReference>
<dbReference type="GO" id="GO:0005732">
    <property type="term" value="C:sno(s)RNA-containing ribonucleoprotein complex"/>
    <property type="evidence" value="ECO:0007669"/>
    <property type="project" value="InterPro"/>
</dbReference>
<dbReference type="GO" id="GO:0001522">
    <property type="term" value="P:pseudouridine synthesis"/>
    <property type="evidence" value="ECO:0007669"/>
    <property type="project" value="InterPro"/>
</dbReference>
<comment type="subcellular location">
    <subcellularLocation>
        <location evidence="1">Nucleus</location>
    </subcellularLocation>
</comment>
<comment type="similarity">
    <text evidence="2">Belongs to the NAF1 family.</text>
</comment>
<evidence type="ECO:0000256" key="8">
    <source>
        <dbReference type="ARBA" id="ARBA00023242"/>
    </source>
</evidence>
<dbReference type="SUPFAM" id="SSF50447">
    <property type="entry name" value="Translation proteins"/>
    <property type="match status" value="1"/>
</dbReference>
<evidence type="ECO:0000313" key="10">
    <source>
        <dbReference type="EnsemblMetazoa" id="GAUT038262-PA"/>
    </source>
</evidence>
<dbReference type="GO" id="GO:0005634">
    <property type="term" value="C:nucleus"/>
    <property type="evidence" value="ECO:0007669"/>
    <property type="project" value="UniProtKB-SubCell"/>
</dbReference>
<evidence type="ECO:0000256" key="2">
    <source>
        <dbReference type="ARBA" id="ARBA00009801"/>
    </source>
</evidence>
<dbReference type="InterPro" id="IPR009000">
    <property type="entry name" value="Transl_B-barrel_sf"/>
</dbReference>
<evidence type="ECO:0000256" key="4">
    <source>
        <dbReference type="ARBA" id="ARBA00022517"/>
    </source>
</evidence>
<keyword evidence="6" id="KW-0597">Phosphoprotein</keyword>
<evidence type="ECO:0000256" key="5">
    <source>
        <dbReference type="ARBA" id="ARBA00022552"/>
    </source>
</evidence>
<reference evidence="10" key="1">
    <citation type="submission" date="2020-05" db="UniProtKB">
        <authorList>
            <consortium name="EnsemblMetazoa"/>
        </authorList>
    </citation>
    <scope>IDENTIFICATION</scope>
    <source>
        <strain evidence="10">TTRI</strain>
    </source>
</reference>
<sequence length="688" mass="77443">MESINEDQLKNSQTLSQEIPYEDERTSATSTVKVEPLVPNAPNYEENSQERSRKTVVEIIEVRELTCPCPYQQPISADVNQAGDINKPQANASDIHLKENDDNRGDAEKVQQKHATSLVMSPKRCEDINFPSQSPVEPASDFSVNDSHNPKEGETCQEEIKQTEDNGPISRQSNSDVIECTMRDSDGREQYSVEDVFKSQQMSNSVEQIDIDKPQLILMEERILEEENEKVTSAENPLEEEQLDEVVGMEIGSALVVSDNLIDSDVHDITKKGSIGLSMLAQYGSDSEIENGKSDSESEDDKSTTDSVVEIPIVNNTDYRNQTIEIDSESDSESDIECLEDIRTIIENRISASKDDCNEEEGDEEEEECGDGTKKKGKPRPPRVKGELLLDDLPPIKDLHITVPEDECVELGKIHSIVDQLVLVSALPNALLLNLDTVLFLEKGQRVLGEVFDVLGQVAEPLYCVRFNSHEQVMEKNIKVGDAVYAAPKTEYTQFIILSSLMKMRGSDASWEHDVEPPPRYIDYSDDEEERLARSRLRNKDKTTENDGHDDHNEGECAEKSEEQVKVQSKKKRRRQNEQNHSFGFRGSRGSRHINAHPRHMGPRPAMFPSSWHSNYYPQPFGYYPPPNYRYGPQMASPIGQGGYPLAAPNMYETHPRQHMHLQEPPTSSSSSSAHSSPNPFNTRSQPL</sequence>
<dbReference type="InterPro" id="IPR007504">
    <property type="entry name" value="H/ACA_rnp_Gar1/Naf1"/>
</dbReference>
<accession>A0A1A9VI63</accession>
<keyword evidence="4" id="KW-0690">Ribosome biogenesis</keyword>
<feature type="compositionally biased region" description="Basic and acidic residues" evidence="9">
    <location>
        <begin position="148"/>
        <end position="164"/>
    </location>
</feature>
<dbReference type="GO" id="GO:0003723">
    <property type="term" value="F:RNA binding"/>
    <property type="evidence" value="ECO:0007669"/>
    <property type="project" value="UniProtKB-KW"/>
</dbReference>
<keyword evidence="5" id="KW-0698">rRNA processing</keyword>
<feature type="region of interest" description="Disordered" evidence="9">
    <location>
        <begin position="354"/>
        <end position="387"/>
    </location>
</feature>
<dbReference type="PANTHER" id="PTHR31633:SF1">
    <property type="entry name" value="H_ACA RIBONUCLEOPROTEIN COMPLEX NON-CORE SUBUNIT NAF1"/>
    <property type="match status" value="1"/>
</dbReference>
<name>A0A1A9VI63_GLOAU</name>
<dbReference type="PANTHER" id="PTHR31633">
    <property type="entry name" value="H/ACA RIBONUCLEOPROTEIN COMPLEX NON-CORE SUBUNIT NAF1"/>
    <property type="match status" value="1"/>
</dbReference>
<dbReference type="InterPro" id="IPR040309">
    <property type="entry name" value="Naf1"/>
</dbReference>
<dbReference type="GO" id="GO:0000493">
    <property type="term" value="P:box H/ACA snoRNP assembly"/>
    <property type="evidence" value="ECO:0007669"/>
    <property type="project" value="InterPro"/>
</dbReference>
<feature type="compositionally biased region" description="Low complexity" evidence="9">
    <location>
        <begin position="668"/>
        <end position="677"/>
    </location>
</feature>
<dbReference type="GO" id="GO:0043489">
    <property type="term" value="P:RNA stabilization"/>
    <property type="evidence" value="ECO:0007669"/>
    <property type="project" value="UniProtKB-ARBA"/>
</dbReference>
<dbReference type="STRING" id="7395.A0A1A9VI63"/>
<dbReference type="GO" id="GO:0006364">
    <property type="term" value="P:rRNA processing"/>
    <property type="evidence" value="ECO:0007669"/>
    <property type="project" value="UniProtKB-KW"/>
</dbReference>
<evidence type="ECO:0000256" key="7">
    <source>
        <dbReference type="ARBA" id="ARBA00022884"/>
    </source>
</evidence>
<dbReference type="Proteomes" id="UP000078200">
    <property type="component" value="Unassembled WGS sequence"/>
</dbReference>
<dbReference type="AlphaFoldDB" id="A0A1A9VI63"/>
<feature type="region of interest" description="Disordered" evidence="9">
    <location>
        <begin position="287"/>
        <end position="309"/>
    </location>
</feature>
<evidence type="ECO:0000256" key="9">
    <source>
        <dbReference type="SAM" id="MobiDB-lite"/>
    </source>
</evidence>
<feature type="compositionally biased region" description="Basic and acidic residues" evidence="9">
    <location>
        <begin position="95"/>
        <end position="111"/>
    </location>
</feature>
<proteinExistence type="inferred from homology"/>
<protein>
    <recommendedName>
        <fullName evidence="3">H/ACA ribonucleoprotein complex non-core subunit NAF1</fullName>
    </recommendedName>
</protein>
<keyword evidence="11" id="KW-1185">Reference proteome</keyword>
<evidence type="ECO:0000313" key="11">
    <source>
        <dbReference type="Proteomes" id="UP000078200"/>
    </source>
</evidence>
<keyword evidence="7" id="KW-0694">RNA-binding</keyword>
<feature type="compositionally biased region" description="Basic and acidic residues" evidence="9">
    <location>
        <begin position="538"/>
        <end position="565"/>
    </location>
</feature>
<evidence type="ECO:0000256" key="6">
    <source>
        <dbReference type="ARBA" id="ARBA00022553"/>
    </source>
</evidence>
<feature type="compositionally biased region" description="Acidic residues" evidence="9">
    <location>
        <begin position="357"/>
        <end position="370"/>
    </location>
</feature>
<evidence type="ECO:0000256" key="1">
    <source>
        <dbReference type="ARBA" id="ARBA00004123"/>
    </source>
</evidence>
<dbReference type="VEuPathDB" id="VectorBase:GAUT038262"/>
<feature type="region of interest" description="Disordered" evidence="9">
    <location>
        <begin position="1"/>
        <end position="52"/>
    </location>
</feature>
<dbReference type="EnsemblMetazoa" id="GAUT038262-RA">
    <property type="protein sequence ID" value="GAUT038262-PA"/>
    <property type="gene ID" value="GAUT038262"/>
</dbReference>
<keyword evidence="8" id="KW-0539">Nucleus</keyword>
<dbReference type="FunFam" id="2.40.10.230:FF:000002">
    <property type="entry name" value="H/ACA ribonucleoprotein complex non-core subunit NAF1"/>
    <property type="match status" value="1"/>
</dbReference>
<feature type="compositionally biased region" description="Basic residues" evidence="9">
    <location>
        <begin position="589"/>
        <end position="602"/>
    </location>
</feature>